<comment type="caution">
    <text evidence="2">The sequence shown here is derived from an EMBL/GenBank/DDBJ whole genome shotgun (WGS) entry which is preliminary data.</text>
</comment>
<evidence type="ECO:0000313" key="2">
    <source>
        <dbReference type="EMBL" id="KAE8974756.1"/>
    </source>
</evidence>
<name>A0A6A3HVH9_9STRA</name>
<evidence type="ECO:0000313" key="3">
    <source>
        <dbReference type="Proteomes" id="UP000429607"/>
    </source>
</evidence>
<reference evidence="2 3" key="1">
    <citation type="submission" date="2018-09" db="EMBL/GenBank/DDBJ databases">
        <title>Genomic investigation of the strawberry pathogen Phytophthora fragariae indicates pathogenicity is determined by transcriptional variation in three key races.</title>
        <authorList>
            <person name="Adams T.M."/>
            <person name="Armitage A.D."/>
            <person name="Sobczyk M.K."/>
            <person name="Bates H.J."/>
            <person name="Dunwell J.M."/>
            <person name="Nellist C.F."/>
            <person name="Harrison R.J."/>
        </authorList>
    </citation>
    <scope>NUCLEOTIDE SEQUENCE [LARGE SCALE GENOMIC DNA]</scope>
    <source>
        <strain evidence="2 3">SCRP249</strain>
    </source>
</reference>
<dbReference type="Proteomes" id="UP000429607">
    <property type="component" value="Unassembled WGS sequence"/>
</dbReference>
<proteinExistence type="predicted"/>
<dbReference type="EMBL" id="QXFV01003676">
    <property type="protein sequence ID" value="KAE8974756.1"/>
    <property type="molecule type" value="Genomic_DNA"/>
</dbReference>
<sequence length="59" mass="6669">MNSLVLLFSVALVACSIMSTPVRTCSYYHRAFTELRRNTGNRHNTPIPVLCPSRGCKRE</sequence>
<dbReference type="AlphaFoldDB" id="A0A6A3HVH9"/>
<evidence type="ECO:0000256" key="1">
    <source>
        <dbReference type="SAM" id="SignalP"/>
    </source>
</evidence>
<protein>
    <recommendedName>
        <fullName evidence="4">RxLR effector protein</fullName>
    </recommendedName>
</protein>
<feature type="chain" id="PRO_5025579217" description="RxLR effector protein" evidence="1">
    <location>
        <begin position="16"/>
        <end position="59"/>
    </location>
</feature>
<accession>A0A6A3HVH9</accession>
<gene>
    <name evidence="2" type="ORF">PR001_g25901</name>
</gene>
<feature type="signal peptide" evidence="1">
    <location>
        <begin position="1"/>
        <end position="15"/>
    </location>
</feature>
<evidence type="ECO:0008006" key="4">
    <source>
        <dbReference type="Google" id="ProtNLM"/>
    </source>
</evidence>
<organism evidence="2 3">
    <name type="scientific">Phytophthora rubi</name>
    <dbReference type="NCBI Taxonomy" id="129364"/>
    <lineage>
        <taxon>Eukaryota</taxon>
        <taxon>Sar</taxon>
        <taxon>Stramenopiles</taxon>
        <taxon>Oomycota</taxon>
        <taxon>Peronosporomycetes</taxon>
        <taxon>Peronosporales</taxon>
        <taxon>Peronosporaceae</taxon>
        <taxon>Phytophthora</taxon>
    </lineage>
</organism>
<keyword evidence="1" id="KW-0732">Signal</keyword>